<dbReference type="AlphaFoldDB" id="A6GK93"/>
<evidence type="ECO:0000313" key="3">
    <source>
        <dbReference type="Proteomes" id="UP000005801"/>
    </source>
</evidence>
<feature type="region of interest" description="Disordered" evidence="1">
    <location>
        <begin position="57"/>
        <end position="84"/>
    </location>
</feature>
<name>A6GK93_9BACT</name>
<organism evidence="2 3">
    <name type="scientific">Plesiocystis pacifica SIR-1</name>
    <dbReference type="NCBI Taxonomy" id="391625"/>
    <lineage>
        <taxon>Bacteria</taxon>
        <taxon>Pseudomonadati</taxon>
        <taxon>Myxococcota</taxon>
        <taxon>Polyangia</taxon>
        <taxon>Nannocystales</taxon>
        <taxon>Nannocystaceae</taxon>
        <taxon>Plesiocystis</taxon>
    </lineage>
</organism>
<evidence type="ECO:0000256" key="1">
    <source>
        <dbReference type="SAM" id="MobiDB-lite"/>
    </source>
</evidence>
<feature type="region of interest" description="Disordered" evidence="1">
    <location>
        <begin position="10"/>
        <end position="44"/>
    </location>
</feature>
<evidence type="ECO:0000313" key="2">
    <source>
        <dbReference type="EMBL" id="EDM73715.1"/>
    </source>
</evidence>
<gene>
    <name evidence="2" type="ORF">PPSIR1_09720</name>
</gene>
<dbReference type="SUPFAM" id="SSF63829">
    <property type="entry name" value="Calcium-dependent phosphotriesterase"/>
    <property type="match status" value="1"/>
</dbReference>
<accession>A6GK93</accession>
<comment type="caution">
    <text evidence="2">The sequence shown here is derived from an EMBL/GenBank/DDBJ whole genome shotgun (WGS) entry which is preliminary data.</text>
</comment>
<proteinExistence type="predicted"/>
<sequence length="409" mass="42648">MAVTVTFASACTEDGDEGADEVADGEDGTTGGDTSCSEAGSDPGAALEGRVVEVSPGASEGFGQCSSGWATDAPAREPEWTAHVGQSPEGFVDMKVEAYPGGGAVVLTNNVFARFDGAGELLWSSSAGLESAGRVALAVEPEGTILAAYWSWEDDSTGFDRYDGDGNALGAVEVAFNSPSARVWGIERLGEDLMIACEDEGAQGFFQSTLLRVNPMGEVVLRKGNPSLFSTDFAVTPGGQVLFAGVLLSAEDGGVFGNLTPSTGNIQAGNNVGEDFVVTVSNADFSVGRYSTFGTERWLQGYDRAGNFERALAVAGTESGELVAVGSVPIVNFETLGYWYTSEPQIIATDADGNALWTDRVAMLGEASDVAIGEDGAIYVVGGAEGTAVQSDEYGDWPVVERWIRRYAF</sequence>
<reference evidence="2 3" key="1">
    <citation type="submission" date="2007-06" db="EMBL/GenBank/DDBJ databases">
        <authorList>
            <person name="Shimkets L."/>
            <person name="Ferriera S."/>
            <person name="Johnson J."/>
            <person name="Kravitz S."/>
            <person name="Beeson K."/>
            <person name="Sutton G."/>
            <person name="Rogers Y.-H."/>
            <person name="Friedman R."/>
            <person name="Frazier M."/>
            <person name="Venter J.C."/>
        </authorList>
    </citation>
    <scope>NUCLEOTIDE SEQUENCE [LARGE SCALE GENOMIC DNA]</scope>
    <source>
        <strain evidence="2 3">SIR-1</strain>
    </source>
</reference>
<dbReference type="STRING" id="391625.PPSIR1_09720"/>
<protein>
    <submittedName>
        <fullName evidence="2">Regulatory protein FlaEY</fullName>
    </submittedName>
</protein>
<dbReference type="Proteomes" id="UP000005801">
    <property type="component" value="Unassembled WGS sequence"/>
</dbReference>
<feature type="compositionally biased region" description="Acidic residues" evidence="1">
    <location>
        <begin position="13"/>
        <end position="27"/>
    </location>
</feature>
<keyword evidence="3" id="KW-1185">Reference proteome</keyword>
<dbReference type="EMBL" id="ABCS01000186">
    <property type="protein sequence ID" value="EDM73715.1"/>
    <property type="molecule type" value="Genomic_DNA"/>
</dbReference>